<evidence type="ECO:0000313" key="2">
    <source>
        <dbReference type="Proteomes" id="UP000054248"/>
    </source>
</evidence>
<proteinExistence type="predicted"/>
<dbReference type="HOGENOM" id="CLU_2387776_0_0_1"/>
<dbReference type="AlphaFoldDB" id="A0A0C3QSV1"/>
<sequence length="94" mass="11162">MAEMEKKRYWLTLHNLEQERVIGFKEKQEQIRRGGNIEWQVLIEITSLDLSRFPTSEDLVGQSYWEYGARIIDARQLVARNILLALKVDEKDIK</sequence>
<reference evidence="1 2" key="1">
    <citation type="submission" date="2014-04" db="EMBL/GenBank/DDBJ databases">
        <authorList>
            <consortium name="DOE Joint Genome Institute"/>
            <person name="Kuo A."/>
            <person name="Girlanda M."/>
            <person name="Perotto S."/>
            <person name="Kohler A."/>
            <person name="Nagy L.G."/>
            <person name="Floudas D."/>
            <person name="Copeland A."/>
            <person name="Barry K.W."/>
            <person name="Cichocki N."/>
            <person name="Veneault-Fourrey C."/>
            <person name="LaButti K."/>
            <person name="Lindquist E.A."/>
            <person name="Lipzen A."/>
            <person name="Lundell T."/>
            <person name="Morin E."/>
            <person name="Murat C."/>
            <person name="Sun H."/>
            <person name="Tunlid A."/>
            <person name="Henrissat B."/>
            <person name="Grigoriev I.V."/>
            <person name="Hibbett D.S."/>
            <person name="Martin F."/>
            <person name="Nordberg H.P."/>
            <person name="Cantor M.N."/>
            <person name="Hua S.X."/>
        </authorList>
    </citation>
    <scope>NUCLEOTIDE SEQUENCE [LARGE SCALE GENOMIC DNA]</scope>
    <source>
        <strain evidence="1 2">MUT 4182</strain>
    </source>
</reference>
<dbReference type="Proteomes" id="UP000054248">
    <property type="component" value="Unassembled WGS sequence"/>
</dbReference>
<accession>A0A0C3QSV1</accession>
<protein>
    <submittedName>
        <fullName evidence="1">Uncharacterized protein</fullName>
    </submittedName>
</protein>
<name>A0A0C3QSV1_9AGAM</name>
<reference evidence="2" key="2">
    <citation type="submission" date="2015-01" db="EMBL/GenBank/DDBJ databases">
        <title>Evolutionary Origins and Diversification of the Mycorrhizal Mutualists.</title>
        <authorList>
            <consortium name="DOE Joint Genome Institute"/>
            <consortium name="Mycorrhizal Genomics Consortium"/>
            <person name="Kohler A."/>
            <person name="Kuo A."/>
            <person name="Nagy L.G."/>
            <person name="Floudas D."/>
            <person name="Copeland A."/>
            <person name="Barry K.W."/>
            <person name="Cichocki N."/>
            <person name="Veneault-Fourrey C."/>
            <person name="LaButti K."/>
            <person name="Lindquist E.A."/>
            <person name="Lipzen A."/>
            <person name="Lundell T."/>
            <person name="Morin E."/>
            <person name="Murat C."/>
            <person name="Riley R."/>
            <person name="Ohm R."/>
            <person name="Sun H."/>
            <person name="Tunlid A."/>
            <person name="Henrissat B."/>
            <person name="Grigoriev I.V."/>
            <person name="Hibbett D.S."/>
            <person name="Martin F."/>
        </authorList>
    </citation>
    <scope>NUCLEOTIDE SEQUENCE [LARGE SCALE GENOMIC DNA]</scope>
    <source>
        <strain evidence="2">MUT 4182</strain>
    </source>
</reference>
<dbReference type="EMBL" id="KN822957">
    <property type="protein sequence ID" value="KIO32141.1"/>
    <property type="molecule type" value="Genomic_DNA"/>
</dbReference>
<dbReference type="OrthoDB" id="3288076at2759"/>
<keyword evidence="2" id="KW-1185">Reference proteome</keyword>
<evidence type="ECO:0000313" key="1">
    <source>
        <dbReference type="EMBL" id="KIO32141.1"/>
    </source>
</evidence>
<gene>
    <name evidence="1" type="ORF">M407DRAFT_18952</name>
</gene>
<organism evidence="1 2">
    <name type="scientific">Tulasnella calospora MUT 4182</name>
    <dbReference type="NCBI Taxonomy" id="1051891"/>
    <lineage>
        <taxon>Eukaryota</taxon>
        <taxon>Fungi</taxon>
        <taxon>Dikarya</taxon>
        <taxon>Basidiomycota</taxon>
        <taxon>Agaricomycotina</taxon>
        <taxon>Agaricomycetes</taxon>
        <taxon>Cantharellales</taxon>
        <taxon>Tulasnellaceae</taxon>
        <taxon>Tulasnella</taxon>
    </lineage>
</organism>